<accession>A0A9D4LJ17</accession>
<sequence length="154" mass="17900">MSICMQKTAPPPDDHFHEDWSVNVTPRVLTRKTCPAPWRPYSVQITSKTAPPSGGHVFQPTGTILKLSRDIIRTKVLTKFHEDWTKYKTSRVLTRLNKSYITKTAPPPGGHFHEGWTINVTFGSVNMENVMTDDAQRTKRDPKNMYFFHWEWDR</sequence>
<dbReference type="AlphaFoldDB" id="A0A9D4LJ17"/>
<evidence type="ECO:0000313" key="1">
    <source>
        <dbReference type="EMBL" id="KAH3859478.1"/>
    </source>
</evidence>
<reference evidence="1" key="1">
    <citation type="journal article" date="2019" name="bioRxiv">
        <title>The Genome of the Zebra Mussel, Dreissena polymorpha: A Resource for Invasive Species Research.</title>
        <authorList>
            <person name="McCartney M.A."/>
            <person name="Auch B."/>
            <person name="Kono T."/>
            <person name="Mallez S."/>
            <person name="Zhang Y."/>
            <person name="Obille A."/>
            <person name="Becker A."/>
            <person name="Abrahante J.E."/>
            <person name="Garbe J."/>
            <person name="Badalamenti J.P."/>
            <person name="Herman A."/>
            <person name="Mangelson H."/>
            <person name="Liachko I."/>
            <person name="Sullivan S."/>
            <person name="Sone E.D."/>
            <person name="Koren S."/>
            <person name="Silverstein K.A.T."/>
            <person name="Beckman K.B."/>
            <person name="Gohl D.M."/>
        </authorList>
    </citation>
    <scope>NUCLEOTIDE SEQUENCE</scope>
    <source>
        <strain evidence="1">Duluth1</strain>
        <tissue evidence="1">Whole animal</tissue>
    </source>
</reference>
<gene>
    <name evidence="1" type="ORF">DPMN_102293</name>
</gene>
<comment type="caution">
    <text evidence="1">The sequence shown here is derived from an EMBL/GenBank/DDBJ whole genome shotgun (WGS) entry which is preliminary data.</text>
</comment>
<proteinExistence type="predicted"/>
<dbReference type="EMBL" id="JAIWYP010000003">
    <property type="protein sequence ID" value="KAH3859478.1"/>
    <property type="molecule type" value="Genomic_DNA"/>
</dbReference>
<organism evidence="1 2">
    <name type="scientific">Dreissena polymorpha</name>
    <name type="common">Zebra mussel</name>
    <name type="synonym">Mytilus polymorpha</name>
    <dbReference type="NCBI Taxonomy" id="45954"/>
    <lineage>
        <taxon>Eukaryota</taxon>
        <taxon>Metazoa</taxon>
        <taxon>Spiralia</taxon>
        <taxon>Lophotrochozoa</taxon>
        <taxon>Mollusca</taxon>
        <taxon>Bivalvia</taxon>
        <taxon>Autobranchia</taxon>
        <taxon>Heteroconchia</taxon>
        <taxon>Euheterodonta</taxon>
        <taxon>Imparidentia</taxon>
        <taxon>Neoheterodontei</taxon>
        <taxon>Myida</taxon>
        <taxon>Dreissenoidea</taxon>
        <taxon>Dreissenidae</taxon>
        <taxon>Dreissena</taxon>
    </lineage>
</organism>
<protein>
    <submittedName>
        <fullName evidence="1">Uncharacterized protein</fullName>
    </submittedName>
</protein>
<reference evidence="1" key="2">
    <citation type="submission" date="2020-11" db="EMBL/GenBank/DDBJ databases">
        <authorList>
            <person name="McCartney M.A."/>
            <person name="Auch B."/>
            <person name="Kono T."/>
            <person name="Mallez S."/>
            <person name="Becker A."/>
            <person name="Gohl D.M."/>
            <person name="Silverstein K.A.T."/>
            <person name="Koren S."/>
            <person name="Bechman K.B."/>
            <person name="Herman A."/>
            <person name="Abrahante J.E."/>
            <person name="Garbe J."/>
        </authorList>
    </citation>
    <scope>NUCLEOTIDE SEQUENCE</scope>
    <source>
        <strain evidence="1">Duluth1</strain>
        <tissue evidence="1">Whole animal</tissue>
    </source>
</reference>
<evidence type="ECO:0000313" key="2">
    <source>
        <dbReference type="Proteomes" id="UP000828390"/>
    </source>
</evidence>
<dbReference type="Proteomes" id="UP000828390">
    <property type="component" value="Unassembled WGS sequence"/>
</dbReference>
<keyword evidence="2" id="KW-1185">Reference proteome</keyword>
<name>A0A9D4LJ17_DREPO</name>